<evidence type="ECO:0000256" key="4">
    <source>
        <dbReference type="ARBA" id="ARBA00022741"/>
    </source>
</evidence>
<evidence type="ECO:0000313" key="10">
    <source>
        <dbReference type="EMBL" id="KAB2636399.1"/>
    </source>
</evidence>
<dbReference type="InterPro" id="IPR051420">
    <property type="entry name" value="Ser_Thr_Kinases_DiverseReg"/>
</dbReference>
<name>A0A5N5I9L0_9ROSA</name>
<dbReference type="PANTHER" id="PTHR48005:SF44">
    <property type="entry name" value="MDIS1-INTERACTING RECEPTOR LIKE KINASE 2-LIKE ISOFORM X1"/>
    <property type="match status" value="1"/>
</dbReference>
<reference evidence="11" key="2">
    <citation type="submission" date="2019-10" db="EMBL/GenBank/DDBJ databases">
        <title>A de novo genome assembly of a pear dwarfing rootstock.</title>
        <authorList>
            <person name="Wang F."/>
            <person name="Wang J."/>
            <person name="Li S."/>
            <person name="Zhang Y."/>
            <person name="Fang M."/>
            <person name="Ma L."/>
            <person name="Zhao Y."/>
            <person name="Jiang S."/>
        </authorList>
    </citation>
    <scope>NUCLEOTIDE SEQUENCE [LARGE SCALE GENOMIC DNA]</scope>
</reference>
<keyword evidence="11" id="KW-1185">Reference proteome</keyword>
<dbReference type="EC" id="2.7.11.1" evidence="1"/>
<dbReference type="InterPro" id="IPR008266">
    <property type="entry name" value="Tyr_kinase_AS"/>
</dbReference>
<dbReference type="PROSITE" id="PS00109">
    <property type="entry name" value="PROTEIN_KINASE_TYR"/>
    <property type="match status" value="1"/>
</dbReference>
<reference evidence="10 11" key="3">
    <citation type="submission" date="2019-11" db="EMBL/GenBank/DDBJ databases">
        <title>A de novo genome assembly of a pear dwarfing rootstock.</title>
        <authorList>
            <person name="Wang F."/>
            <person name="Wang J."/>
            <person name="Li S."/>
            <person name="Zhang Y."/>
            <person name="Fang M."/>
            <person name="Ma L."/>
            <person name="Zhao Y."/>
            <person name="Jiang S."/>
        </authorList>
    </citation>
    <scope>NUCLEOTIDE SEQUENCE [LARGE SCALE GENOMIC DNA]</scope>
    <source>
        <strain evidence="10">S2</strain>
        <tissue evidence="10">Leaf</tissue>
    </source>
</reference>
<evidence type="ECO:0000256" key="7">
    <source>
        <dbReference type="ARBA" id="ARBA00047899"/>
    </source>
</evidence>
<evidence type="ECO:0000256" key="1">
    <source>
        <dbReference type="ARBA" id="ARBA00012513"/>
    </source>
</evidence>
<dbReference type="InterPro" id="IPR032675">
    <property type="entry name" value="LRR_dom_sf"/>
</dbReference>
<evidence type="ECO:0000256" key="2">
    <source>
        <dbReference type="ARBA" id="ARBA00022527"/>
    </source>
</evidence>
<comment type="catalytic activity">
    <reaction evidence="8">
        <text>L-seryl-[protein] + ATP = O-phospho-L-seryl-[protein] + ADP + H(+)</text>
        <dbReference type="Rhea" id="RHEA:17989"/>
        <dbReference type="Rhea" id="RHEA-COMP:9863"/>
        <dbReference type="Rhea" id="RHEA-COMP:11604"/>
        <dbReference type="ChEBI" id="CHEBI:15378"/>
        <dbReference type="ChEBI" id="CHEBI:29999"/>
        <dbReference type="ChEBI" id="CHEBI:30616"/>
        <dbReference type="ChEBI" id="CHEBI:83421"/>
        <dbReference type="ChEBI" id="CHEBI:456216"/>
        <dbReference type="EC" id="2.7.11.1"/>
    </reaction>
</comment>
<keyword evidence="6" id="KW-0067">ATP-binding</keyword>
<accession>A0A5N5I9L0</accession>
<dbReference type="EMBL" id="SMOL01000004">
    <property type="protein sequence ID" value="KAB2636399.1"/>
    <property type="molecule type" value="Genomic_DNA"/>
</dbReference>
<dbReference type="Pfam" id="PF07714">
    <property type="entry name" value="PK_Tyr_Ser-Thr"/>
    <property type="match status" value="1"/>
</dbReference>
<evidence type="ECO:0000256" key="5">
    <source>
        <dbReference type="ARBA" id="ARBA00022777"/>
    </source>
</evidence>
<proteinExistence type="predicted"/>
<dbReference type="Gene3D" id="3.80.10.10">
    <property type="entry name" value="Ribonuclease Inhibitor"/>
    <property type="match status" value="1"/>
</dbReference>
<gene>
    <name evidence="10" type="ORF">D8674_026933</name>
</gene>
<dbReference type="AlphaFoldDB" id="A0A5N5I9L0"/>
<dbReference type="InterPro" id="IPR000719">
    <property type="entry name" value="Prot_kinase_dom"/>
</dbReference>
<dbReference type="PANTHER" id="PTHR48005">
    <property type="entry name" value="LEUCINE RICH REPEAT KINASE 2"/>
    <property type="match status" value="1"/>
</dbReference>
<keyword evidence="10" id="KW-0675">Receptor</keyword>
<evidence type="ECO:0000313" key="11">
    <source>
        <dbReference type="Proteomes" id="UP000327157"/>
    </source>
</evidence>
<comment type="caution">
    <text evidence="10">The sequence shown here is derived from an EMBL/GenBank/DDBJ whole genome shotgun (WGS) entry which is preliminary data.</text>
</comment>
<feature type="domain" description="Protein kinase" evidence="9">
    <location>
        <begin position="1"/>
        <end position="179"/>
    </location>
</feature>
<sequence length="179" mass="20198">MVSLRLQSNSFSGNITGEIGLLTQLQYLGLDSNELQWGDSDRGWKYVHSIDPQSKQEPLDRSLACQTPMTFQQSISKENEIRTLTIIRHRNIMRLYEYLKRGSLGKALYGAEGVNELGWPNRVKIVLGLAQALSYLHHDCSPPIVHHDVTVNNVLLESDFEVRLSDFGITRLLGTDSSN</sequence>
<evidence type="ECO:0000256" key="8">
    <source>
        <dbReference type="ARBA" id="ARBA00048679"/>
    </source>
</evidence>
<keyword evidence="4" id="KW-0547">Nucleotide-binding</keyword>
<evidence type="ECO:0000256" key="3">
    <source>
        <dbReference type="ARBA" id="ARBA00022679"/>
    </source>
</evidence>
<reference evidence="10 11" key="1">
    <citation type="submission" date="2019-09" db="EMBL/GenBank/DDBJ databases">
        <authorList>
            <person name="Ou C."/>
        </authorList>
    </citation>
    <scope>NUCLEOTIDE SEQUENCE [LARGE SCALE GENOMIC DNA]</scope>
    <source>
        <strain evidence="10">S2</strain>
        <tissue evidence="10">Leaf</tissue>
    </source>
</reference>
<dbReference type="GO" id="GO:0004674">
    <property type="term" value="F:protein serine/threonine kinase activity"/>
    <property type="evidence" value="ECO:0007669"/>
    <property type="project" value="UniProtKB-KW"/>
</dbReference>
<keyword evidence="3" id="KW-0808">Transferase</keyword>
<dbReference type="GO" id="GO:0005524">
    <property type="term" value="F:ATP binding"/>
    <property type="evidence" value="ECO:0007669"/>
    <property type="project" value="UniProtKB-KW"/>
</dbReference>
<dbReference type="InterPro" id="IPR001245">
    <property type="entry name" value="Ser-Thr/Tyr_kinase_cat_dom"/>
</dbReference>
<organism evidence="10 11">
    <name type="scientific">Pyrus ussuriensis x Pyrus communis</name>
    <dbReference type="NCBI Taxonomy" id="2448454"/>
    <lineage>
        <taxon>Eukaryota</taxon>
        <taxon>Viridiplantae</taxon>
        <taxon>Streptophyta</taxon>
        <taxon>Embryophyta</taxon>
        <taxon>Tracheophyta</taxon>
        <taxon>Spermatophyta</taxon>
        <taxon>Magnoliopsida</taxon>
        <taxon>eudicotyledons</taxon>
        <taxon>Gunneridae</taxon>
        <taxon>Pentapetalae</taxon>
        <taxon>rosids</taxon>
        <taxon>fabids</taxon>
        <taxon>Rosales</taxon>
        <taxon>Rosaceae</taxon>
        <taxon>Amygdaloideae</taxon>
        <taxon>Maleae</taxon>
        <taxon>Pyrus</taxon>
    </lineage>
</organism>
<evidence type="ECO:0000256" key="6">
    <source>
        <dbReference type="ARBA" id="ARBA00022840"/>
    </source>
</evidence>
<comment type="catalytic activity">
    <reaction evidence="7">
        <text>L-threonyl-[protein] + ATP = O-phospho-L-threonyl-[protein] + ADP + H(+)</text>
        <dbReference type="Rhea" id="RHEA:46608"/>
        <dbReference type="Rhea" id="RHEA-COMP:11060"/>
        <dbReference type="Rhea" id="RHEA-COMP:11605"/>
        <dbReference type="ChEBI" id="CHEBI:15378"/>
        <dbReference type="ChEBI" id="CHEBI:30013"/>
        <dbReference type="ChEBI" id="CHEBI:30616"/>
        <dbReference type="ChEBI" id="CHEBI:61977"/>
        <dbReference type="ChEBI" id="CHEBI:456216"/>
        <dbReference type="EC" id="2.7.11.1"/>
    </reaction>
</comment>
<keyword evidence="2" id="KW-0723">Serine/threonine-protein kinase</keyword>
<keyword evidence="5 10" id="KW-0418">Kinase</keyword>
<dbReference type="InterPro" id="IPR011009">
    <property type="entry name" value="Kinase-like_dom_sf"/>
</dbReference>
<dbReference type="SUPFAM" id="SSF56112">
    <property type="entry name" value="Protein kinase-like (PK-like)"/>
    <property type="match status" value="1"/>
</dbReference>
<dbReference type="PROSITE" id="PS50011">
    <property type="entry name" value="PROTEIN_KINASE_DOM"/>
    <property type="match status" value="1"/>
</dbReference>
<protein>
    <recommendedName>
        <fullName evidence="1">non-specific serine/threonine protein kinase</fullName>
        <ecNumber evidence="1">2.7.11.1</ecNumber>
    </recommendedName>
</protein>
<dbReference type="Gene3D" id="1.10.510.10">
    <property type="entry name" value="Transferase(Phosphotransferase) domain 1"/>
    <property type="match status" value="1"/>
</dbReference>
<evidence type="ECO:0000259" key="9">
    <source>
        <dbReference type="PROSITE" id="PS50011"/>
    </source>
</evidence>
<dbReference type="OrthoDB" id="1179320at2759"/>
<dbReference type="Proteomes" id="UP000327157">
    <property type="component" value="Chromosome 5"/>
</dbReference>